<keyword evidence="2" id="KW-0472">Membrane</keyword>
<protein>
    <submittedName>
        <fullName evidence="3">Hypp9192 protein</fullName>
    </submittedName>
</protein>
<dbReference type="EMBL" id="OV696704">
    <property type="protein sequence ID" value="CAH1251964.1"/>
    <property type="molecule type" value="Genomic_DNA"/>
</dbReference>
<evidence type="ECO:0000313" key="3">
    <source>
        <dbReference type="EMBL" id="CAH1251964.1"/>
    </source>
</evidence>
<dbReference type="Pfam" id="PF06522">
    <property type="entry name" value="B12D"/>
    <property type="match status" value="1"/>
</dbReference>
<name>A0A8J9ZDK8_BRALA</name>
<feature type="compositionally biased region" description="Polar residues" evidence="1">
    <location>
        <begin position="47"/>
        <end position="86"/>
    </location>
</feature>
<dbReference type="InterPro" id="IPR010530">
    <property type="entry name" value="B12D"/>
</dbReference>
<reference evidence="3" key="1">
    <citation type="submission" date="2022-01" db="EMBL/GenBank/DDBJ databases">
        <authorList>
            <person name="Braso-Vives M."/>
        </authorList>
    </citation>
    <scope>NUCLEOTIDE SEQUENCE</scope>
</reference>
<proteinExistence type="predicted"/>
<gene>
    <name evidence="3" type="primary">Hypp9192</name>
    <name evidence="3" type="ORF">BLAG_LOCUS12175</name>
</gene>
<accession>A0A8J9ZDK8</accession>
<keyword evidence="2" id="KW-1133">Transmembrane helix</keyword>
<feature type="transmembrane region" description="Helical" evidence="2">
    <location>
        <begin position="94"/>
        <end position="118"/>
    </location>
</feature>
<dbReference type="Proteomes" id="UP000838412">
    <property type="component" value="Chromosome 19"/>
</dbReference>
<dbReference type="OrthoDB" id="5511684at2759"/>
<sequence>MRITQAVLALPKLTKRKWRPYKPDSFMKYARLSVLKDPSVAARAQPERSQSAARAQPERSQSAARAQPERSQSAARAQPERSQSAARAQPERSLVWPLVTIVSGVGCLALAAMGWTAYSKADVVFDRSHEPNWEEVPLDRPTQKLVTINQTYKDIPEVHVIEQIEKEEKH</sequence>
<keyword evidence="2" id="KW-0812">Transmembrane</keyword>
<feature type="region of interest" description="Disordered" evidence="1">
    <location>
        <begin position="38"/>
        <end position="90"/>
    </location>
</feature>
<keyword evidence="4" id="KW-1185">Reference proteome</keyword>
<evidence type="ECO:0000256" key="2">
    <source>
        <dbReference type="SAM" id="Phobius"/>
    </source>
</evidence>
<evidence type="ECO:0000256" key="1">
    <source>
        <dbReference type="SAM" id="MobiDB-lite"/>
    </source>
</evidence>
<organism evidence="3 4">
    <name type="scientific">Branchiostoma lanceolatum</name>
    <name type="common">Common lancelet</name>
    <name type="synonym">Amphioxus lanceolatum</name>
    <dbReference type="NCBI Taxonomy" id="7740"/>
    <lineage>
        <taxon>Eukaryota</taxon>
        <taxon>Metazoa</taxon>
        <taxon>Chordata</taxon>
        <taxon>Cephalochordata</taxon>
        <taxon>Leptocardii</taxon>
        <taxon>Amphioxiformes</taxon>
        <taxon>Branchiostomatidae</taxon>
        <taxon>Branchiostoma</taxon>
    </lineage>
</organism>
<dbReference type="AlphaFoldDB" id="A0A8J9ZDK8"/>
<evidence type="ECO:0000313" key="4">
    <source>
        <dbReference type="Proteomes" id="UP000838412"/>
    </source>
</evidence>